<accession>A0A0D2JQM4</accession>
<comment type="catalytic activity">
    <reaction evidence="4">
        <text>an aldehyde + NAD(+) + H2O = a carboxylate + NADH + 2 H(+)</text>
        <dbReference type="Rhea" id="RHEA:16185"/>
        <dbReference type="ChEBI" id="CHEBI:15377"/>
        <dbReference type="ChEBI" id="CHEBI:15378"/>
        <dbReference type="ChEBI" id="CHEBI:17478"/>
        <dbReference type="ChEBI" id="CHEBI:29067"/>
        <dbReference type="ChEBI" id="CHEBI:57540"/>
        <dbReference type="ChEBI" id="CHEBI:57945"/>
        <dbReference type="EC" id="1.2.1.3"/>
    </reaction>
</comment>
<reference evidence="8 9" key="1">
    <citation type="submission" date="2015-01" db="EMBL/GenBank/DDBJ databases">
        <title>The Genome Sequence of Fonsecaea multimorphosa CBS 102226.</title>
        <authorList>
            <consortium name="The Broad Institute Genomics Platform"/>
            <person name="Cuomo C."/>
            <person name="de Hoog S."/>
            <person name="Gorbushina A."/>
            <person name="Stielow B."/>
            <person name="Teixiera M."/>
            <person name="Abouelleil A."/>
            <person name="Chapman S.B."/>
            <person name="Priest M."/>
            <person name="Young S.K."/>
            <person name="Wortman J."/>
            <person name="Nusbaum C."/>
            <person name="Birren B."/>
        </authorList>
    </citation>
    <scope>NUCLEOTIDE SEQUENCE [LARGE SCALE GENOMIC DNA]</scope>
    <source>
        <strain evidence="8 9">CBS 102226</strain>
    </source>
</reference>
<dbReference type="InterPro" id="IPR016162">
    <property type="entry name" value="Ald_DH_N"/>
</dbReference>
<organism evidence="8 9">
    <name type="scientific">Fonsecaea multimorphosa CBS 102226</name>
    <dbReference type="NCBI Taxonomy" id="1442371"/>
    <lineage>
        <taxon>Eukaryota</taxon>
        <taxon>Fungi</taxon>
        <taxon>Dikarya</taxon>
        <taxon>Ascomycota</taxon>
        <taxon>Pezizomycotina</taxon>
        <taxon>Eurotiomycetes</taxon>
        <taxon>Chaetothyriomycetidae</taxon>
        <taxon>Chaetothyriales</taxon>
        <taxon>Herpotrichiellaceae</taxon>
        <taxon>Fonsecaea</taxon>
    </lineage>
</organism>
<dbReference type="InterPro" id="IPR029510">
    <property type="entry name" value="Ald_DH_CS_GLU"/>
</dbReference>
<dbReference type="GO" id="GO:0004029">
    <property type="term" value="F:aldehyde dehydrogenase (NAD+) activity"/>
    <property type="evidence" value="ECO:0007669"/>
    <property type="project" value="UniProtKB-EC"/>
</dbReference>
<dbReference type="RefSeq" id="XP_016626902.1">
    <property type="nucleotide sequence ID" value="XM_016781931.1"/>
</dbReference>
<keyword evidence="2 6" id="KW-0560">Oxidoreductase</keyword>
<proteinExistence type="inferred from homology"/>
<dbReference type="GeneID" id="27717188"/>
<dbReference type="PANTHER" id="PTHR11699">
    <property type="entry name" value="ALDEHYDE DEHYDROGENASE-RELATED"/>
    <property type="match status" value="1"/>
</dbReference>
<dbReference type="InterPro" id="IPR016160">
    <property type="entry name" value="Ald_DH_CS_CYS"/>
</dbReference>
<dbReference type="FunFam" id="3.40.309.10:FF:000012">
    <property type="entry name" value="Betaine aldehyde dehydrogenase"/>
    <property type="match status" value="1"/>
</dbReference>
<dbReference type="Pfam" id="PF00171">
    <property type="entry name" value="Aldedh"/>
    <property type="match status" value="1"/>
</dbReference>
<dbReference type="Proteomes" id="UP000053411">
    <property type="component" value="Unassembled WGS sequence"/>
</dbReference>
<evidence type="ECO:0000256" key="3">
    <source>
        <dbReference type="ARBA" id="ARBA00024226"/>
    </source>
</evidence>
<evidence type="ECO:0000313" key="8">
    <source>
        <dbReference type="EMBL" id="KIX92779.1"/>
    </source>
</evidence>
<gene>
    <name evidence="8" type="ORF">Z520_11442</name>
</gene>
<evidence type="ECO:0000256" key="6">
    <source>
        <dbReference type="RuleBase" id="RU003345"/>
    </source>
</evidence>
<protein>
    <recommendedName>
        <fullName evidence="3">aldehyde dehydrogenase (NAD(+))</fullName>
        <ecNumber evidence="3">1.2.1.3</ecNumber>
    </recommendedName>
</protein>
<dbReference type="EMBL" id="KN848100">
    <property type="protein sequence ID" value="KIX92779.1"/>
    <property type="molecule type" value="Genomic_DNA"/>
</dbReference>
<sequence>MSGEKAIVRSRWSSDRSEDLFQVFNPATGETLRMVQGASPMEAQKAVEAAHRAFETDWRLRSPTQRAAILLKAADALEEHADELATCLSQENGKPFRDARPADVNFLVQVFRYFGGLIDKLPSEFYDQGSIYATVVREPFGVVLGIIPFNWPPIHTGGKLAPALAAGNTVVLKPGEQAPLTVIRIVEILNTVFPKDVIHVVPAKGIAVPQALISNQLVRKISFTGSTAGGAAVGQSALARVTPVVLELGGKNAFIVFEDANIHDAVQDALEGGFYNKGEACTAASRVLVHESVHDEFVKQLSTAVEKLKVGEGLLEDTHVGPVVSKIQQQKVLKYLTVGAEEGATIAAQAPLPADLRLKNGFFVPPTLFTNVKRDMRIAKEEIFGPVVTVTKFTTYEEAIAITNESEYGLVCAVHTSDMNQAWRAARDVESGIVFVNNYHRNALGTPFGGTKSSGFGREHCIETLHDYTWAKTVRIPSGRGEVPRWRGVQDCFKN</sequence>
<feature type="domain" description="Aldehyde dehydrogenase" evidence="7">
    <location>
        <begin position="12"/>
        <end position="474"/>
    </location>
</feature>
<dbReference type="InterPro" id="IPR015590">
    <property type="entry name" value="Aldehyde_DH_dom"/>
</dbReference>
<comment type="similarity">
    <text evidence="1 6">Belongs to the aldehyde dehydrogenase family.</text>
</comment>
<evidence type="ECO:0000259" key="7">
    <source>
        <dbReference type="Pfam" id="PF00171"/>
    </source>
</evidence>
<dbReference type="Gene3D" id="3.40.309.10">
    <property type="entry name" value="Aldehyde Dehydrogenase, Chain A, domain 2"/>
    <property type="match status" value="1"/>
</dbReference>
<feature type="active site" evidence="5">
    <location>
        <position position="247"/>
    </location>
</feature>
<dbReference type="Gene3D" id="3.40.605.10">
    <property type="entry name" value="Aldehyde Dehydrogenase, Chain A, domain 1"/>
    <property type="match status" value="1"/>
</dbReference>
<dbReference type="InterPro" id="IPR016163">
    <property type="entry name" value="Ald_DH_C"/>
</dbReference>
<name>A0A0D2JQM4_9EURO</name>
<dbReference type="AlphaFoldDB" id="A0A0D2JQM4"/>
<evidence type="ECO:0000313" key="9">
    <source>
        <dbReference type="Proteomes" id="UP000053411"/>
    </source>
</evidence>
<dbReference type="VEuPathDB" id="FungiDB:Z520_11442"/>
<evidence type="ECO:0000256" key="2">
    <source>
        <dbReference type="ARBA" id="ARBA00023002"/>
    </source>
</evidence>
<dbReference type="InterPro" id="IPR016161">
    <property type="entry name" value="Ald_DH/histidinol_DH"/>
</dbReference>
<dbReference type="PROSITE" id="PS00687">
    <property type="entry name" value="ALDEHYDE_DEHYDR_GLU"/>
    <property type="match status" value="1"/>
</dbReference>
<dbReference type="EC" id="1.2.1.3" evidence="3"/>
<dbReference type="STRING" id="1442371.A0A0D2JQM4"/>
<dbReference type="SUPFAM" id="SSF53720">
    <property type="entry name" value="ALDH-like"/>
    <property type="match status" value="1"/>
</dbReference>
<evidence type="ECO:0000256" key="5">
    <source>
        <dbReference type="PROSITE-ProRule" id="PRU10007"/>
    </source>
</evidence>
<dbReference type="PROSITE" id="PS00070">
    <property type="entry name" value="ALDEHYDE_DEHYDR_CYS"/>
    <property type="match status" value="1"/>
</dbReference>
<dbReference type="FunFam" id="3.40.605.10:FF:000007">
    <property type="entry name" value="NAD/NADP-dependent betaine aldehyde dehydrogenase"/>
    <property type="match status" value="1"/>
</dbReference>
<evidence type="ECO:0000256" key="1">
    <source>
        <dbReference type="ARBA" id="ARBA00009986"/>
    </source>
</evidence>
<evidence type="ECO:0000256" key="4">
    <source>
        <dbReference type="ARBA" id="ARBA00049194"/>
    </source>
</evidence>
<dbReference type="OrthoDB" id="310895at2759"/>
<keyword evidence="9" id="KW-1185">Reference proteome</keyword>